<evidence type="ECO:0000313" key="2">
    <source>
        <dbReference type="EMBL" id="KAJ3224161.1"/>
    </source>
</evidence>
<gene>
    <name evidence="2" type="ORF">HK099_000152</name>
</gene>
<dbReference type="InterPro" id="IPR039720">
    <property type="entry name" value="TMEM94"/>
</dbReference>
<protein>
    <submittedName>
        <fullName evidence="2">Uncharacterized protein</fullName>
    </submittedName>
</protein>
<organism evidence="2 3">
    <name type="scientific">Clydaea vesicula</name>
    <dbReference type="NCBI Taxonomy" id="447962"/>
    <lineage>
        <taxon>Eukaryota</taxon>
        <taxon>Fungi</taxon>
        <taxon>Fungi incertae sedis</taxon>
        <taxon>Chytridiomycota</taxon>
        <taxon>Chytridiomycota incertae sedis</taxon>
        <taxon>Chytridiomycetes</taxon>
        <taxon>Lobulomycetales</taxon>
        <taxon>Lobulomycetaceae</taxon>
        <taxon>Clydaea</taxon>
    </lineage>
</organism>
<dbReference type="EMBL" id="JADGJW010000102">
    <property type="protein sequence ID" value="KAJ3224161.1"/>
    <property type="molecule type" value="Genomic_DNA"/>
</dbReference>
<keyword evidence="1" id="KW-1133">Transmembrane helix</keyword>
<evidence type="ECO:0000256" key="1">
    <source>
        <dbReference type="SAM" id="Phobius"/>
    </source>
</evidence>
<comment type="caution">
    <text evidence="2">The sequence shown here is derived from an EMBL/GenBank/DDBJ whole genome shotgun (WGS) entry which is preliminary data.</text>
</comment>
<keyword evidence="1" id="KW-0812">Transmembrane</keyword>
<sequence length="370" mass="41751">MSGKTTTGLTKDEAFNSILLFLIAIWNVILFVREARLTQLEVVTRIETVIENLRESKSLTVREYIKIPDTLPTVAVAHVLRDEQIYTVPLSMLVESDILLMTFGEASPYRLVNVPPPGVEINPELPEFILEKNEVLSQNLQRSFPYGESQGKMYFKLLETPLLFSLKAALDKKRPETVIVWRLRKLNRLLVTRVIWVLLGTSLVINLIRFFLEIATNDYQLNQQSKTLVVVMQLLLNMQANSHSSLGLPTMLLIARSYGNAQIICLLEELQNSTNAHFEDKDDIDEFDPAPPPTLQIATSWGILLPSLVLTPTEGPIAKKFWDQLIRFDVDFLARTTGLIESLADTTVICSIDREGTLSKVGCSLCNCFD</sequence>
<name>A0AAD5U4P6_9FUNG</name>
<dbReference type="Proteomes" id="UP001211065">
    <property type="component" value="Unassembled WGS sequence"/>
</dbReference>
<keyword evidence="1" id="KW-0472">Membrane</keyword>
<keyword evidence="3" id="KW-1185">Reference proteome</keyword>
<evidence type="ECO:0000313" key="3">
    <source>
        <dbReference type="Proteomes" id="UP001211065"/>
    </source>
</evidence>
<dbReference type="PANTHER" id="PTHR13219">
    <property type="entry name" value="TRANSMEMBRANE PROTEIN 94"/>
    <property type="match status" value="1"/>
</dbReference>
<proteinExistence type="predicted"/>
<feature type="transmembrane region" description="Helical" evidence="1">
    <location>
        <begin position="190"/>
        <end position="212"/>
    </location>
</feature>
<reference evidence="2" key="1">
    <citation type="submission" date="2020-05" db="EMBL/GenBank/DDBJ databases">
        <title>Phylogenomic resolution of chytrid fungi.</title>
        <authorList>
            <person name="Stajich J.E."/>
            <person name="Amses K."/>
            <person name="Simmons R."/>
            <person name="Seto K."/>
            <person name="Myers J."/>
            <person name="Bonds A."/>
            <person name="Quandt C.A."/>
            <person name="Barry K."/>
            <person name="Liu P."/>
            <person name="Grigoriev I."/>
            <person name="Longcore J.E."/>
            <person name="James T.Y."/>
        </authorList>
    </citation>
    <scope>NUCLEOTIDE SEQUENCE</scope>
    <source>
        <strain evidence="2">JEL0476</strain>
    </source>
</reference>
<dbReference type="PANTHER" id="PTHR13219:SF6">
    <property type="entry name" value="TRANSMEMBRANE PROTEIN 94"/>
    <property type="match status" value="1"/>
</dbReference>
<dbReference type="AlphaFoldDB" id="A0AAD5U4P6"/>
<accession>A0AAD5U4P6</accession>
<feature type="transmembrane region" description="Helical" evidence="1">
    <location>
        <begin position="14"/>
        <end position="32"/>
    </location>
</feature>